<feature type="domain" description="NR LBD" evidence="4">
    <location>
        <begin position="1"/>
        <end position="148"/>
    </location>
</feature>
<dbReference type="SUPFAM" id="SSF48508">
    <property type="entry name" value="Nuclear receptor ligand-binding domain"/>
    <property type="match status" value="1"/>
</dbReference>
<dbReference type="InterPro" id="IPR000536">
    <property type="entry name" value="Nucl_hrmn_rcpt_lig-bd"/>
</dbReference>
<evidence type="ECO:0000256" key="2">
    <source>
        <dbReference type="ARBA" id="ARBA00023163"/>
    </source>
</evidence>
<proteinExistence type="predicted"/>
<accession>E3LHB5</accession>
<evidence type="ECO:0000313" key="5">
    <source>
        <dbReference type="EMBL" id="EFO95013.1"/>
    </source>
</evidence>
<dbReference type="PROSITE" id="PS51843">
    <property type="entry name" value="NR_LBD"/>
    <property type="match status" value="1"/>
</dbReference>
<dbReference type="PANTHER" id="PTHR45680">
    <property type="entry name" value="NUCLEAR HORMONE RECEPTOR FAMILY"/>
    <property type="match status" value="1"/>
</dbReference>
<dbReference type="InParanoid" id="E3LHB5"/>
<keyword evidence="3" id="KW-0675">Receptor</keyword>
<dbReference type="PANTHER" id="PTHR45680:SF2">
    <property type="entry name" value="NUCLEAR HORMONE RECEPTOR FAMILY-RELATED"/>
    <property type="match status" value="1"/>
</dbReference>
<dbReference type="AlphaFoldDB" id="E3LHB5"/>
<keyword evidence="6" id="KW-1185">Reference proteome</keyword>
<protein>
    <recommendedName>
        <fullName evidence="4">NR LBD domain-containing protein</fullName>
    </recommendedName>
</protein>
<dbReference type="HOGENOM" id="CLU_146914_0_0_1"/>
<dbReference type="Proteomes" id="UP000008281">
    <property type="component" value="Unassembled WGS sequence"/>
</dbReference>
<dbReference type="OMA" id="KSAVAWD"/>
<gene>
    <name evidence="5" type="ORF">CRE_08747</name>
</gene>
<evidence type="ECO:0000256" key="1">
    <source>
        <dbReference type="ARBA" id="ARBA00023015"/>
    </source>
</evidence>
<dbReference type="InterPro" id="IPR035500">
    <property type="entry name" value="NHR-like_dom_sf"/>
</dbReference>
<organism evidence="6">
    <name type="scientific">Caenorhabditis remanei</name>
    <name type="common">Caenorhabditis vulgaris</name>
    <dbReference type="NCBI Taxonomy" id="31234"/>
    <lineage>
        <taxon>Eukaryota</taxon>
        <taxon>Metazoa</taxon>
        <taxon>Ecdysozoa</taxon>
        <taxon>Nematoda</taxon>
        <taxon>Chromadorea</taxon>
        <taxon>Rhabditida</taxon>
        <taxon>Rhabditina</taxon>
        <taxon>Rhabditomorpha</taxon>
        <taxon>Rhabditoidea</taxon>
        <taxon>Rhabditidae</taxon>
        <taxon>Peloderinae</taxon>
        <taxon>Caenorhabditis</taxon>
    </lineage>
</organism>
<keyword evidence="1" id="KW-0805">Transcription regulation</keyword>
<reference evidence="5" key="1">
    <citation type="submission" date="2007-07" db="EMBL/GenBank/DDBJ databases">
        <title>PCAP assembly of the Caenorhabditis remanei genome.</title>
        <authorList>
            <consortium name="The Caenorhabditis remanei Sequencing Consortium"/>
            <person name="Wilson R.K."/>
        </authorList>
    </citation>
    <scope>NUCLEOTIDE SEQUENCE [LARGE SCALE GENOMIC DNA]</scope>
    <source>
        <strain evidence="5">PB4641</strain>
    </source>
</reference>
<name>E3LHB5_CAERE</name>
<dbReference type="eggNOG" id="KOG3575">
    <property type="taxonomic scope" value="Eukaryota"/>
</dbReference>
<evidence type="ECO:0000256" key="3">
    <source>
        <dbReference type="ARBA" id="ARBA00023170"/>
    </source>
</evidence>
<evidence type="ECO:0000313" key="6">
    <source>
        <dbReference type="Proteomes" id="UP000008281"/>
    </source>
</evidence>
<dbReference type="InterPro" id="IPR051152">
    <property type="entry name" value="C.elegans_Orphan_NR"/>
</dbReference>
<dbReference type="EMBL" id="DS268409">
    <property type="protein sequence ID" value="EFO95013.1"/>
    <property type="molecule type" value="Genomic_DNA"/>
</dbReference>
<dbReference type="STRING" id="31234.E3LHB5"/>
<evidence type="ECO:0000259" key="4">
    <source>
        <dbReference type="PROSITE" id="PS51843"/>
    </source>
</evidence>
<dbReference type="OrthoDB" id="10018779at2759"/>
<dbReference type="Pfam" id="PF00104">
    <property type="entry name" value="Hormone_recep"/>
    <property type="match status" value="1"/>
</dbReference>
<sequence>MKRKSAVAWDKTAIFLAENYKLQVAFYIEGVGDWSTFTTIQPILDLDATDVEMNYMLAQISFSYAAKELEGELSEIAEKFLQLVADDLHNYYTREMGVSRYSDRVLKMMKVNNMMTKALLERKEKMTIAKTFDIFHNKFSEPEMFEFIF</sequence>
<keyword evidence="2" id="KW-0804">Transcription</keyword>
<dbReference type="Gene3D" id="1.10.565.10">
    <property type="entry name" value="Retinoid X Receptor"/>
    <property type="match status" value="1"/>
</dbReference>